<evidence type="ECO:0000313" key="2">
    <source>
        <dbReference type="Proteomes" id="UP000184147"/>
    </source>
</evidence>
<protein>
    <submittedName>
        <fullName evidence="1">Uncharacterized protein</fullName>
    </submittedName>
</protein>
<gene>
    <name evidence="1" type="ORF">SAMN05444377_12015</name>
</gene>
<organism evidence="1 2">
    <name type="scientific">Flavobacterium fontis</name>
    <dbReference type="NCBI Taxonomy" id="1124188"/>
    <lineage>
        <taxon>Bacteria</taxon>
        <taxon>Pseudomonadati</taxon>
        <taxon>Bacteroidota</taxon>
        <taxon>Flavobacteriia</taxon>
        <taxon>Flavobacteriales</taxon>
        <taxon>Flavobacteriaceae</taxon>
        <taxon>Flavobacterium</taxon>
    </lineage>
</organism>
<dbReference type="AlphaFoldDB" id="A0A1M5ELW4"/>
<evidence type="ECO:0000313" key="1">
    <source>
        <dbReference type="EMBL" id="SHF80176.1"/>
    </source>
</evidence>
<accession>A0A1M5ELW4</accession>
<sequence length="45" mass="5397">MSKKKIKIYTALITNNHVYRLVQRDSLSDFIRIYFPAEIKLANKR</sequence>
<keyword evidence="2" id="KW-1185">Reference proteome</keyword>
<name>A0A1M5ELW4_9FLAO</name>
<reference evidence="1 2" key="1">
    <citation type="submission" date="2016-11" db="EMBL/GenBank/DDBJ databases">
        <authorList>
            <person name="Jaros S."/>
            <person name="Januszkiewicz K."/>
            <person name="Wedrychowicz H."/>
        </authorList>
    </citation>
    <scope>NUCLEOTIDE SEQUENCE [LARGE SCALE GENOMIC DNA]</scope>
    <source>
        <strain evidence="1 2">DSM 25660</strain>
    </source>
</reference>
<dbReference type="EMBL" id="FQVQ01000020">
    <property type="protein sequence ID" value="SHF80176.1"/>
    <property type="molecule type" value="Genomic_DNA"/>
</dbReference>
<proteinExistence type="predicted"/>
<dbReference type="Proteomes" id="UP000184147">
    <property type="component" value="Unassembled WGS sequence"/>
</dbReference>